<evidence type="ECO:0000313" key="3">
    <source>
        <dbReference type="EMBL" id="KJL48066.1"/>
    </source>
</evidence>
<dbReference type="GO" id="GO:0003676">
    <property type="term" value="F:nucleic acid binding"/>
    <property type="evidence" value="ECO:0007669"/>
    <property type="project" value="InterPro"/>
</dbReference>
<evidence type="ECO:0000259" key="2">
    <source>
        <dbReference type="SMART" id="SM00507"/>
    </source>
</evidence>
<comment type="caution">
    <text evidence="3">The sequence shown here is derived from an EMBL/GenBank/DDBJ whole genome shotgun (WGS) entry which is preliminary data.</text>
</comment>
<dbReference type="RefSeq" id="WP_045257318.1">
    <property type="nucleotide sequence ID" value="NZ_JYJB01000008.1"/>
</dbReference>
<dbReference type="Pfam" id="PF02720">
    <property type="entry name" value="DUF222"/>
    <property type="match status" value="1"/>
</dbReference>
<dbReference type="Pfam" id="PF01844">
    <property type="entry name" value="HNH"/>
    <property type="match status" value="1"/>
</dbReference>
<name>A0A0M2HMY8_9MICO</name>
<dbReference type="PATRIC" id="fig|273678.4.peg.1697"/>
<evidence type="ECO:0000313" key="4">
    <source>
        <dbReference type="Proteomes" id="UP000033900"/>
    </source>
</evidence>
<proteinExistence type="inferred from homology"/>
<dbReference type="STRING" id="273678.RS84_01695"/>
<accession>A0A0M2HMY8</accession>
<dbReference type="GO" id="GO:0008270">
    <property type="term" value="F:zinc ion binding"/>
    <property type="evidence" value="ECO:0007669"/>
    <property type="project" value="InterPro"/>
</dbReference>
<comment type="similarity">
    <text evidence="1">Belongs to the Rv1128c/1148c/1588c/1702c/1945/3466 family.</text>
</comment>
<feature type="domain" description="HNH nuclease" evidence="2">
    <location>
        <begin position="351"/>
        <end position="402"/>
    </location>
</feature>
<evidence type="ECO:0000256" key="1">
    <source>
        <dbReference type="ARBA" id="ARBA00023450"/>
    </source>
</evidence>
<keyword evidence="4" id="KW-1185">Reference proteome</keyword>
<dbReference type="AlphaFoldDB" id="A0A0M2HMY8"/>
<dbReference type="InterPro" id="IPR003870">
    <property type="entry name" value="DUF222"/>
</dbReference>
<gene>
    <name evidence="3" type="ORF">RS84_01695</name>
</gene>
<dbReference type="EMBL" id="JYJB01000008">
    <property type="protein sequence ID" value="KJL48066.1"/>
    <property type="molecule type" value="Genomic_DNA"/>
</dbReference>
<dbReference type="OrthoDB" id="5177627at2"/>
<sequence>MTNQHLLPLLEAIARLEEAWADADSGIDLSREQLVAANAALGVLQRRIDGLHTEIAAGIAHESRVELGSAGLAKEQGFQNPAAMIAAATGGSSGDAFRLVKVGEATAPRESLLGDRLPAKYPAVRSAVCAGLISAAAAALIVALLDRARLKADPARLAEAEVILAERASGLSLDEVRKLIARAEAWIDPDGVAPREDQARGSRSLTMFERDGSLHLSLTIDVAAGASIKAAVQAYVAAAFQARQVAPHPDAIDADRRTVQMIQADAIADICAHVLGCHDDLPMAGATVVVRVDLESLAEGRGFATIDGSDNPISISSCRRMAAGGGIIPLVLGSVGDILDWGREKRLFTRAQRLALVERDGGCAMCGLPPQMTKAHHLRWWSRDAGPTDLDNGVLLCESCHHRIHENGWDIRIDGAGVAARVWIIPPANVDPARTPRLGGRARYDVAA</sequence>
<dbReference type="GO" id="GO:0004519">
    <property type="term" value="F:endonuclease activity"/>
    <property type="evidence" value="ECO:0007669"/>
    <property type="project" value="UniProtKB-KW"/>
</dbReference>
<dbReference type="CDD" id="cd00085">
    <property type="entry name" value="HNHc"/>
    <property type="match status" value="1"/>
</dbReference>
<dbReference type="Gene3D" id="1.10.30.50">
    <property type="match status" value="1"/>
</dbReference>
<protein>
    <submittedName>
        <fullName evidence="3">HNH endonuclease</fullName>
    </submittedName>
</protein>
<dbReference type="InterPro" id="IPR003615">
    <property type="entry name" value="HNH_nuc"/>
</dbReference>
<dbReference type="Proteomes" id="UP000033900">
    <property type="component" value="Unassembled WGS sequence"/>
</dbReference>
<reference evidence="3 4" key="1">
    <citation type="submission" date="2015-02" db="EMBL/GenBank/DDBJ databases">
        <title>Draft genome sequences of ten Microbacterium spp. with emphasis on heavy metal contaminated environments.</title>
        <authorList>
            <person name="Corretto E."/>
        </authorList>
    </citation>
    <scope>NUCLEOTIDE SEQUENCE [LARGE SCALE GENOMIC DNA]</scope>
    <source>
        <strain evidence="3 4">SA35</strain>
    </source>
</reference>
<dbReference type="InterPro" id="IPR002711">
    <property type="entry name" value="HNH"/>
</dbReference>
<dbReference type="SMART" id="SM00507">
    <property type="entry name" value="HNHc"/>
    <property type="match status" value="1"/>
</dbReference>
<keyword evidence="3" id="KW-0378">Hydrolase</keyword>
<keyword evidence="3" id="KW-0540">Nuclease</keyword>
<keyword evidence="3" id="KW-0255">Endonuclease</keyword>
<organism evidence="3 4">
    <name type="scientific">Microbacterium hydrocarbonoxydans</name>
    <dbReference type="NCBI Taxonomy" id="273678"/>
    <lineage>
        <taxon>Bacteria</taxon>
        <taxon>Bacillati</taxon>
        <taxon>Actinomycetota</taxon>
        <taxon>Actinomycetes</taxon>
        <taxon>Micrococcales</taxon>
        <taxon>Microbacteriaceae</taxon>
        <taxon>Microbacterium</taxon>
    </lineage>
</organism>